<organism evidence="1 2">
    <name type="scientific">Sesamum angolense</name>
    <dbReference type="NCBI Taxonomy" id="2727404"/>
    <lineage>
        <taxon>Eukaryota</taxon>
        <taxon>Viridiplantae</taxon>
        <taxon>Streptophyta</taxon>
        <taxon>Embryophyta</taxon>
        <taxon>Tracheophyta</taxon>
        <taxon>Spermatophyta</taxon>
        <taxon>Magnoliopsida</taxon>
        <taxon>eudicotyledons</taxon>
        <taxon>Gunneridae</taxon>
        <taxon>Pentapetalae</taxon>
        <taxon>asterids</taxon>
        <taxon>lamiids</taxon>
        <taxon>Lamiales</taxon>
        <taxon>Pedaliaceae</taxon>
        <taxon>Sesamum</taxon>
    </lineage>
</organism>
<reference evidence="1" key="2">
    <citation type="journal article" date="2024" name="Plant">
        <title>Genomic evolution and insights into agronomic trait innovations of Sesamum species.</title>
        <authorList>
            <person name="Miao H."/>
            <person name="Wang L."/>
            <person name="Qu L."/>
            <person name="Liu H."/>
            <person name="Sun Y."/>
            <person name="Le M."/>
            <person name="Wang Q."/>
            <person name="Wei S."/>
            <person name="Zheng Y."/>
            <person name="Lin W."/>
            <person name="Duan Y."/>
            <person name="Cao H."/>
            <person name="Xiong S."/>
            <person name="Wang X."/>
            <person name="Wei L."/>
            <person name="Li C."/>
            <person name="Ma Q."/>
            <person name="Ju M."/>
            <person name="Zhao R."/>
            <person name="Li G."/>
            <person name="Mu C."/>
            <person name="Tian Q."/>
            <person name="Mei H."/>
            <person name="Zhang T."/>
            <person name="Gao T."/>
            <person name="Zhang H."/>
        </authorList>
    </citation>
    <scope>NUCLEOTIDE SEQUENCE</scope>
    <source>
        <strain evidence="1">K16</strain>
    </source>
</reference>
<reference evidence="1" key="1">
    <citation type="submission" date="2020-06" db="EMBL/GenBank/DDBJ databases">
        <authorList>
            <person name="Li T."/>
            <person name="Hu X."/>
            <person name="Zhang T."/>
            <person name="Song X."/>
            <person name="Zhang H."/>
            <person name="Dai N."/>
            <person name="Sheng W."/>
            <person name="Hou X."/>
            <person name="Wei L."/>
        </authorList>
    </citation>
    <scope>NUCLEOTIDE SEQUENCE</scope>
    <source>
        <strain evidence="1">K16</strain>
        <tissue evidence="1">Leaf</tissue>
    </source>
</reference>
<gene>
    <name evidence="1" type="ORF">Sango_0348800</name>
</gene>
<name>A0AAE1X9E2_9LAMI</name>
<dbReference type="Proteomes" id="UP001289374">
    <property type="component" value="Unassembled WGS sequence"/>
</dbReference>
<dbReference type="PANTHER" id="PTHR21660">
    <property type="entry name" value="THIOESTERASE SUPERFAMILY MEMBER-RELATED"/>
    <property type="match status" value="1"/>
</dbReference>
<dbReference type="GO" id="GO:0047617">
    <property type="term" value="F:fatty acyl-CoA hydrolase activity"/>
    <property type="evidence" value="ECO:0007669"/>
    <property type="project" value="InterPro"/>
</dbReference>
<dbReference type="InterPro" id="IPR039298">
    <property type="entry name" value="ACOT13"/>
</dbReference>
<dbReference type="InterPro" id="IPR029069">
    <property type="entry name" value="HotDog_dom_sf"/>
</dbReference>
<dbReference type="SUPFAM" id="SSF54637">
    <property type="entry name" value="Thioesterase/thiol ester dehydrase-isomerase"/>
    <property type="match status" value="1"/>
</dbReference>
<sequence length="178" mass="19685">MEKAREFLEKGAAGDGAARVSGLTFPPHKPNLESSFYEYFILRGVRVDRVQPGCISLSFRVPPRLTDGDGNLARGAIASLIDEIGAAVINKGGQPMDVSVDMSISYISAAKMNPPALSCFLLARLFMIELIPLHLEILRGRFVALKLSVEESEWDIHNYATMDQFWPLKLVLGMMIFV</sequence>
<evidence type="ECO:0000313" key="2">
    <source>
        <dbReference type="Proteomes" id="UP001289374"/>
    </source>
</evidence>
<dbReference type="EMBL" id="JACGWL010000002">
    <property type="protein sequence ID" value="KAK4407678.1"/>
    <property type="molecule type" value="Genomic_DNA"/>
</dbReference>
<proteinExistence type="predicted"/>
<accession>A0AAE1X9E2</accession>
<protein>
    <submittedName>
        <fullName evidence="1">Uncharacterized protein</fullName>
    </submittedName>
</protein>
<evidence type="ECO:0000313" key="1">
    <source>
        <dbReference type="EMBL" id="KAK4407678.1"/>
    </source>
</evidence>
<dbReference type="PANTHER" id="PTHR21660:SF8">
    <property type="entry name" value="OS02G0521700 PROTEIN"/>
    <property type="match status" value="1"/>
</dbReference>
<comment type="caution">
    <text evidence="1">The sequence shown here is derived from an EMBL/GenBank/DDBJ whole genome shotgun (WGS) entry which is preliminary data.</text>
</comment>
<dbReference type="Gene3D" id="3.10.129.10">
    <property type="entry name" value="Hotdog Thioesterase"/>
    <property type="match status" value="1"/>
</dbReference>
<dbReference type="AlphaFoldDB" id="A0AAE1X9E2"/>
<keyword evidence="2" id="KW-1185">Reference proteome</keyword>
<dbReference type="CDD" id="cd03443">
    <property type="entry name" value="PaaI_thioesterase"/>
    <property type="match status" value="1"/>
</dbReference>